<feature type="region of interest" description="Disordered" evidence="1">
    <location>
        <begin position="1083"/>
        <end position="1124"/>
    </location>
</feature>
<name>A0A8H8CEM9_PSICU</name>
<evidence type="ECO:0000256" key="1">
    <source>
        <dbReference type="SAM" id="MobiDB-lite"/>
    </source>
</evidence>
<evidence type="ECO:0000259" key="2">
    <source>
        <dbReference type="Pfam" id="PF16787"/>
    </source>
</evidence>
<feature type="region of interest" description="Disordered" evidence="1">
    <location>
        <begin position="1"/>
        <end position="43"/>
    </location>
</feature>
<organism evidence="3">
    <name type="scientific">Psilocybe cubensis</name>
    <name type="common">Psychedelic mushroom</name>
    <name type="synonym">Stropharia cubensis</name>
    <dbReference type="NCBI Taxonomy" id="181762"/>
    <lineage>
        <taxon>Eukaryota</taxon>
        <taxon>Fungi</taxon>
        <taxon>Dikarya</taxon>
        <taxon>Basidiomycota</taxon>
        <taxon>Agaricomycotina</taxon>
        <taxon>Agaricomycetes</taxon>
        <taxon>Agaricomycetidae</taxon>
        <taxon>Agaricales</taxon>
        <taxon>Agaricineae</taxon>
        <taxon>Strophariaceae</taxon>
        <taxon>Psilocybe</taxon>
    </lineage>
</organism>
<sequence>MASRNHLSSKLPPIKPMTPRTNPELQINPNPSTPAQSGGNKETPVAFLGGRSQTFCDLPHKFGPGSQSWVTFTEAFSEHRDLHRTTAVALANMRTTPVKLMSAIQREMTGYFLLSRILSRTESSEQAQHAEIMIPTTDANGIINISRAQYMSRLAAIRRKEPLREACIDANLAPPKSANLERLRTMLTDYWYPPIVMEESISNEVSELQSSSSQHASTSVSVLRDNNDEILVQEFGVEGAAAEEVLGYDDDSDSDPEDEFREVLEINDELLDHTALEDDDESDLETQMQGGPFPGESYTKFQTRIRLEETRRAENNRRAGGVKTQSAVIKDWKIFCGHALKTGQIKDEIVDAHHLLLYIRYCSERPKRTRKGIDIPGTFIGASHIKKLYFGALRIRKEQEAKDPSLSQRRPATNVHVWDALKGRMNEALRRAREGLIPEEDAPDIVANTFLSGITEAQMNSVGKGFLMHRELRSVINGHLSWTAQNASGNRGDDFRALRLAELQPYVFLHPNKETAIPCVLGCQGEEKAGASRGMRTKVNPVYSVFIAHLDPVKCPLGAFAFYHHFLHDVIDITSALDINWSINKTWRQVRVLHGKKSYATPYHEQSLYNLYVKAFSSAAFTSHLKAHLPRHILGYNQERMGVDPSVTSRMGWVRGETYYDTYAPALPKEAVLGAHGYKSHEVYDPIWRHVHIPEVFLCLVCPMAETIYSDVVGRQNLSGAANYWSMVMELRPYLFQCGAAIFQEVPESALFRLPAFAHQDVQNWMKHQFPNDFSLLKASAGSRVDLQRIQNQLLQLALEETRSLLASQSVQLAEVARIQKIVEQRTQVLSPAKGYSAVHYSSRVSTASSAAVHEPLPALQLTTANHDTFESANCENDDTGVYMAENGDFRAFANGSPKTPTHTIRRKRSQVDLVLPSASAFTEQGQPQFFWPPVFGQKSVTWDQVFALIKQPEHLWDCWKPSKTLDKYDLHDQWACWSVGEGVNDADGNQTSVKPPLREVERHFGSFNPEGKHLKSWRSGISSKDRKFWQRFREIPEFIDSEAHNRKVSPLSIIDELEILGQQDRRLKGLSALTKHIKLKREAVSPQAETEAPQVEAEASQPTKRKKAVAPRRPSKKAKQDEL</sequence>
<comment type="caution">
    <text evidence="3">The sequence shown here is derived from an EMBL/GenBank/DDBJ whole genome shotgun (WGS) entry which is preliminary data.</text>
</comment>
<dbReference type="GO" id="GO:0003677">
    <property type="term" value="F:DNA binding"/>
    <property type="evidence" value="ECO:0007669"/>
    <property type="project" value="InterPro"/>
</dbReference>
<dbReference type="EMBL" id="JAFIQS010000021">
    <property type="protein sequence ID" value="KAG5162109.1"/>
    <property type="molecule type" value="Genomic_DNA"/>
</dbReference>
<dbReference type="Gene3D" id="1.10.443.20">
    <property type="entry name" value="Centromere DNA-binding protein complex CBF3 subunit, domain 2"/>
    <property type="match status" value="1"/>
</dbReference>
<feature type="compositionally biased region" description="Basic residues" evidence="1">
    <location>
        <begin position="1104"/>
        <end position="1118"/>
    </location>
</feature>
<dbReference type="InterPro" id="IPR031872">
    <property type="entry name" value="NDC10_II"/>
</dbReference>
<dbReference type="InterPro" id="IPR038279">
    <property type="entry name" value="Ndc10_dom2_sf"/>
</dbReference>
<feature type="domain" description="Ndc10" evidence="2">
    <location>
        <begin position="490"/>
        <end position="762"/>
    </location>
</feature>
<reference evidence="3" key="1">
    <citation type="submission" date="2021-02" db="EMBL/GenBank/DDBJ databases">
        <title>Psilocybe cubensis genome.</title>
        <authorList>
            <person name="Mckernan K.J."/>
            <person name="Crawford S."/>
            <person name="Trippe A."/>
            <person name="Kane L.T."/>
            <person name="Mclaughlin S."/>
        </authorList>
    </citation>
    <scope>NUCLEOTIDE SEQUENCE [LARGE SCALE GENOMIC DNA]</scope>
    <source>
        <strain evidence="3">MGC-MH-2018</strain>
    </source>
</reference>
<dbReference type="AlphaFoldDB" id="A0A8H8CEM9"/>
<proteinExistence type="predicted"/>
<accession>A0A8H8CEM9</accession>
<dbReference type="Pfam" id="PF16787">
    <property type="entry name" value="NDC10_II"/>
    <property type="match status" value="1"/>
</dbReference>
<protein>
    <recommendedName>
        <fullName evidence="2">Ndc10 domain-containing protein</fullName>
    </recommendedName>
</protein>
<feature type="compositionally biased region" description="Polar residues" evidence="1">
    <location>
        <begin position="19"/>
        <end position="40"/>
    </location>
</feature>
<gene>
    <name evidence="3" type="ORF">JR316_013029</name>
</gene>
<evidence type="ECO:0000313" key="3">
    <source>
        <dbReference type="EMBL" id="KAG5162109.1"/>
    </source>
</evidence>